<gene>
    <name evidence="1" type="ORF">F511_46184</name>
</gene>
<name>A0A2Z6ZVA3_9LAMI</name>
<proteinExistence type="predicted"/>
<dbReference type="EMBL" id="KV093115">
    <property type="protein sequence ID" value="KZT76791.1"/>
    <property type="molecule type" value="Genomic_DNA"/>
</dbReference>
<evidence type="ECO:0000313" key="1">
    <source>
        <dbReference type="EMBL" id="KZT76791.1"/>
    </source>
</evidence>
<protein>
    <submittedName>
        <fullName evidence="1">Uncharacterized protein</fullName>
    </submittedName>
</protein>
<evidence type="ECO:0000313" key="2">
    <source>
        <dbReference type="Proteomes" id="UP000250235"/>
    </source>
</evidence>
<dbReference type="AlphaFoldDB" id="A0A2Z6ZVA3"/>
<reference evidence="1 2" key="1">
    <citation type="journal article" date="2015" name="Proc. Natl. Acad. Sci. U.S.A.">
        <title>The resurrection genome of Boea hygrometrica: A blueprint for survival of dehydration.</title>
        <authorList>
            <person name="Xiao L."/>
            <person name="Yang G."/>
            <person name="Zhang L."/>
            <person name="Yang X."/>
            <person name="Zhao S."/>
            <person name="Ji Z."/>
            <person name="Zhou Q."/>
            <person name="Hu M."/>
            <person name="Wang Y."/>
            <person name="Chen M."/>
            <person name="Xu Y."/>
            <person name="Jin H."/>
            <person name="Xiao X."/>
            <person name="Hu G."/>
            <person name="Bao F."/>
            <person name="Hu Y."/>
            <person name="Wan P."/>
            <person name="Li L."/>
            <person name="Deng X."/>
            <person name="Kuang T."/>
            <person name="Xiang C."/>
            <person name="Zhu J.K."/>
            <person name="Oliver M.J."/>
            <person name="He Y."/>
        </authorList>
    </citation>
    <scope>NUCLEOTIDE SEQUENCE [LARGE SCALE GENOMIC DNA]</scope>
    <source>
        <strain evidence="2">cv. XS01</strain>
    </source>
</reference>
<accession>A0A2Z6ZVA3</accession>
<dbReference type="Proteomes" id="UP000250235">
    <property type="component" value="Unassembled WGS sequence"/>
</dbReference>
<keyword evidence="2" id="KW-1185">Reference proteome</keyword>
<organism evidence="1 2">
    <name type="scientific">Dorcoceras hygrometricum</name>
    <dbReference type="NCBI Taxonomy" id="472368"/>
    <lineage>
        <taxon>Eukaryota</taxon>
        <taxon>Viridiplantae</taxon>
        <taxon>Streptophyta</taxon>
        <taxon>Embryophyta</taxon>
        <taxon>Tracheophyta</taxon>
        <taxon>Spermatophyta</taxon>
        <taxon>Magnoliopsida</taxon>
        <taxon>eudicotyledons</taxon>
        <taxon>Gunneridae</taxon>
        <taxon>Pentapetalae</taxon>
        <taxon>asterids</taxon>
        <taxon>lamiids</taxon>
        <taxon>Lamiales</taxon>
        <taxon>Gesneriaceae</taxon>
        <taxon>Didymocarpoideae</taxon>
        <taxon>Trichosporeae</taxon>
        <taxon>Loxocarpinae</taxon>
        <taxon>Dorcoceras</taxon>
    </lineage>
</organism>
<sequence>MAGLRLTMRRETCRVPRPCACRTCRTPRPCACRVLSHASAALVERRSLLGGRCSTLAGAAARWWSTIDARWTRDAVRCRAKKFEVAAVGRPPLRRVSDDVLTAGLISSRVWFGLVPGSP</sequence>